<dbReference type="OrthoDB" id="4751509at2"/>
<evidence type="ECO:0000256" key="1">
    <source>
        <dbReference type="SAM" id="MobiDB-lite"/>
    </source>
</evidence>
<evidence type="ECO:0008006" key="5">
    <source>
        <dbReference type="Google" id="ProtNLM"/>
    </source>
</evidence>
<organism evidence="3 4">
    <name type="scientific">Gordonia otitidis (strain DSM 44809 / CCUG 52243 / JCM 12355 / NBRC 100426 / IFM 10032)</name>
    <dbReference type="NCBI Taxonomy" id="1108044"/>
    <lineage>
        <taxon>Bacteria</taxon>
        <taxon>Bacillati</taxon>
        <taxon>Actinomycetota</taxon>
        <taxon>Actinomycetes</taxon>
        <taxon>Mycobacteriales</taxon>
        <taxon>Gordoniaceae</taxon>
        <taxon>Gordonia</taxon>
    </lineage>
</organism>
<gene>
    <name evidence="3" type="ORF">GOOTI_230_00140</name>
</gene>
<dbReference type="Proteomes" id="UP000005038">
    <property type="component" value="Unassembled WGS sequence"/>
</dbReference>
<comment type="caution">
    <text evidence="3">The sequence shown here is derived from an EMBL/GenBank/DDBJ whole genome shotgun (WGS) entry which is preliminary data.</text>
</comment>
<feature type="transmembrane region" description="Helical" evidence="2">
    <location>
        <begin position="20"/>
        <end position="40"/>
    </location>
</feature>
<dbReference type="AlphaFoldDB" id="H5TSY1"/>
<keyword evidence="2" id="KW-0812">Transmembrane</keyword>
<feature type="compositionally biased region" description="Gly residues" evidence="1">
    <location>
        <begin position="78"/>
        <end position="87"/>
    </location>
</feature>
<proteinExistence type="predicted"/>
<dbReference type="RefSeq" id="WP_007240763.1">
    <property type="nucleotide sequence ID" value="NZ_BAFB01000230.1"/>
</dbReference>
<accession>H5TSY1</accession>
<evidence type="ECO:0000313" key="4">
    <source>
        <dbReference type="Proteomes" id="UP000005038"/>
    </source>
</evidence>
<evidence type="ECO:0000313" key="3">
    <source>
        <dbReference type="EMBL" id="GAB36589.1"/>
    </source>
</evidence>
<keyword evidence="2" id="KW-0472">Membrane</keyword>
<protein>
    <recommendedName>
        <fullName evidence="5">Protein kinase</fullName>
    </recommendedName>
</protein>
<reference evidence="3" key="1">
    <citation type="submission" date="2012-02" db="EMBL/GenBank/DDBJ databases">
        <title>Whole genome shotgun sequence of Gordonia otitidis NBRC 100426.</title>
        <authorList>
            <person name="Yoshida I."/>
            <person name="Hosoyama A."/>
            <person name="Tsuchikane K."/>
            <person name="Katsumata H."/>
            <person name="Yamazaki S."/>
            <person name="Fujita N."/>
        </authorList>
    </citation>
    <scope>NUCLEOTIDE SEQUENCE [LARGE SCALE GENOMIC DNA]</scope>
    <source>
        <strain evidence="3">NBRC 100426</strain>
    </source>
</reference>
<keyword evidence="4" id="KW-1185">Reference proteome</keyword>
<feature type="region of interest" description="Disordered" evidence="1">
    <location>
        <begin position="46"/>
        <end position="115"/>
    </location>
</feature>
<keyword evidence="2" id="KW-1133">Transmembrane helix</keyword>
<dbReference type="STRING" id="1108044.GOOTI_230_00140"/>
<evidence type="ECO:0000256" key="2">
    <source>
        <dbReference type="SAM" id="Phobius"/>
    </source>
</evidence>
<sequence>MTYPPPPPQRSPWSSPAVLVAIATGVLLVVLGVLAALLLLPRLDGSDSDSAAADSSAPASSAGPPAPSTVVVTTTPGGSAGAQGGNGNSAPRDTGADQTDAADTPHATPDIVGTDWQGFTAGPRCNASDDPAVVIAQTNRSQVVICQVGSQTGRWYYKGFADGSSVEVGYPTRSGNTYSATNGNVTYVVGPGQLEIEKNGETISTEPMSAYWTRS</sequence>
<name>H5TSY1_GORO1</name>
<dbReference type="EMBL" id="BAFB01000230">
    <property type="protein sequence ID" value="GAB36589.1"/>
    <property type="molecule type" value="Genomic_DNA"/>
</dbReference>
<feature type="compositionally biased region" description="Low complexity" evidence="1">
    <location>
        <begin position="48"/>
        <end position="77"/>
    </location>
</feature>